<protein>
    <submittedName>
        <fullName evidence="1">Uncharacterized protein</fullName>
    </submittedName>
</protein>
<evidence type="ECO:0000313" key="2">
    <source>
        <dbReference type="Proteomes" id="UP000696485"/>
    </source>
</evidence>
<proteinExistence type="predicted"/>
<keyword evidence="2" id="KW-1185">Reference proteome</keyword>
<name>A0A9P5SAW3_9FUNG</name>
<dbReference type="Proteomes" id="UP000696485">
    <property type="component" value="Unassembled WGS sequence"/>
</dbReference>
<comment type="caution">
    <text evidence="1">The sequence shown here is derived from an EMBL/GenBank/DDBJ whole genome shotgun (WGS) entry which is preliminary data.</text>
</comment>
<gene>
    <name evidence="1" type="ORF">BG006_003296</name>
</gene>
<organism evidence="1 2">
    <name type="scientific">Podila minutissima</name>
    <dbReference type="NCBI Taxonomy" id="64525"/>
    <lineage>
        <taxon>Eukaryota</taxon>
        <taxon>Fungi</taxon>
        <taxon>Fungi incertae sedis</taxon>
        <taxon>Mucoromycota</taxon>
        <taxon>Mortierellomycotina</taxon>
        <taxon>Mortierellomycetes</taxon>
        <taxon>Mortierellales</taxon>
        <taxon>Mortierellaceae</taxon>
        <taxon>Podila</taxon>
    </lineage>
</organism>
<dbReference type="AlphaFoldDB" id="A0A9P5SAW3"/>
<dbReference type="Gene3D" id="3.40.50.1820">
    <property type="entry name" value="alpha/beta hydrolase"/>
    <property type="match status" value="1"/>
</dbReference>
<accession>A0A9P5SAW3</accession>
<evidence type="ECO:0000313" key="1">
    <source>
        <dbReference type="EMBL" id="KAF9317868.1"/>
    </source>
</evidence>
<dbReference type="InterPro" id="IPR029058">
    <property type="entry name" value="AB_hydrolase_fold"/>
</dbReference>
<sequence>VEYSFIVSRTDEIITPWTSGILRDRNPLAKTTILQDICPLDLAEHVGVMMDPIVFHKMDAFFTPTANQLVTCFDAFDR</sequence>
<dbReference type="EMBL" id="JAAAUY010001881">
    <property type="protein sequence ID" value="KAF9317868.1"/>
    <property type="molecule type" value="Genomic_DNA"/>
</dbReference>
<reference evidence="1" key="1">
    <citation type="journal article" date="2020" name="Fungal Divers.">
        <title>Resolving the Mortierellaceae phylogeny through synthesis of multi-gene phylogenetics and phylogenomics.</title>
        <authorList>
            <person name="Vandepol N."/>
            <person name="Liber J."/>
            <person name="Desiro A."/>
            <person name="Na H."/>
            <person name="Kennedy M."/>
            <person name="Barry K."/>
            <person name="Grigoriev I.V."/>
            <person name="Miller A.N."/>
            <person name="O'Donnell K."/>
            <person name="Stajich J.E."/>
            <person name="Bonito G."/>
        </authorList>
    </citation>
    <scope>NUCLEOTIDE SEQUENCE</scope>
    <source>
        <strain evidence="1">NVP1</strain>
    </source>
</reference>
<feature type="non-terminal residue" evidence="1">
    <location>
        <position position="1"/>
    </location>
</feature>